<dbReference type="Pfam" id="PF25908">
    <property type="entry name" value="DUF7963"/>
    <property type="match status" value="1"/>
</dbReference>
<comment type="caution">
    <text evidence="3">The sequence shown here is derived from an EMBL/GenBank/DDBJ whole genome shotgun (WGS) entry which is preliminary data.</text>
</comment>
<dbReference type="PANTHER" id="PTHR32166">
    <property type="entry name" value="OSJNBA0013A04.12 PROTEIN"/>
    <property type="match status" value="1"/>
</dbReference>
<evidence type="ECO:0000313" key="3">
    <source>
        <dbReference type="EMBL" id="KAK8945555.1"/>
    </source>
</evidence>
<feature type="compositionally biased region" description="Low complexity" evidence="1">
    <location>
        <begin position="117"/>
        <end position="128"/>
    </location>
</feature>
<dbReference type="PANTHER" id="PTHR32166:SF24">
    <property type="entry name" value="F16P17.2 PROTEIN"/>
    <property type="match status" value="1"/>
</dbReference>
<sequence>MSSSTSGKELTPDSTSEETAAKTAYKRYEALMTVRTKALKGKGAWYWTHLQPILIVDSESNAPKAVKLRCSLCDAVFSASNPSRTASEHLKRGTCPNFSSSPAAGDRHAIIPHHQQPKPISAIAPASSSRKRSGNPYRMEVITYSPSPSTPPGLSLPSPQQPNMVLSGGKGDLGSLAMLEDSVKQLDPATGKMRIANPQSRRLVWETCLNEEFGSLAKVAARLIFLNATAGGFKCNPSLLRWLGQQGRSTAGMERAQKMIFIAAQSRLERRDFSGDEAKDVRLFANGDVDELNETFMDASS</sequence>
<dbReference type="EMBL" id="JBBWWR010000017">
    <property type="protein sequence ID" value="KAK8945555.1"/>
    <property type="molecule type" value="Genomic_DNA"/>
</dbReference>
<reference evidence="3 4" key="1">
    <citation type="journal article" date="2022" name="Nat. Plants">
        <title>Genomes of leafy and leafless Platanthera orchids illuminate the evolution of mycoheterotrophy.</title>
        <authorList>
            <person name="Li M.H."/>
            <person name="Liu K.W."/>
            <person name="Li Z."/>
            <person name="Lu H.C."/>
            <person name="Ye Q.L."/>
            <person name="Zhang D."/>
            <person name="Wang J.Y."/>
            <person name="Li Y.F."/>
            <person name="Zhong Z.M."/>
            <person name="Liu X."/>
            <person name="Yu X."/>
            <person name="Liu D.K."/>
            <person name="Tu X.D."/>
            <person name="Liu B."/>
            <person name="Hao Y."/>
            <person name="Liao X.Y."/>
            <person name="Jiang Y.T."/>
            <person name="Sun W.H."/>
            <person name="Chen J."/>
            <person name="Chen Y.Q."/>
            <person name="Ai Y."/>
            <person name="Zhai J.W."/>
            <person name="Wu S.S."/>
            <person name="Zhou Z."/>
            <person name="Hsiao Y.Y."/>
            <person name="Wu W.L."/>
            <person name="Chen Y.Y."/>
            <person name="Lin Y.F."/>
            <person name="Hsu J.L."/>
            <person name="Li C.Y."/>
            <person name="Wang Z.W."/>
            <person name="Zhao X."/>
            <person name="Zhong W.Y."/>
            <person name="Ma X.K."/>
            <person name="Ma L."/>
            <person name="Huang J."/>
            <person name="Chen G.Z."/>
            <person name="Huang M.Z."/>
            <person name="Huang L."/>
            <person name="Peng D.H."/>
            <person name="Luo Y.B."/>
            <person name="Zou S.Q."/>
            <person name="Chen S.P."/>
            <person name="Lan S."/>
            <person name="Tsai W.C."/>
            <person name="Van de Peer Y."/>
            <person name="Liu Z.J."/>
        </authorList>
    </citation>
    <scope>NUCLEOTIDE SEQUENCE [LARGE SCALE GENOMIC DNA]</scope>
    <source>
        <strain evidence="3">Lor288</strain>
    </source>
</reference>
<gene>
    <name evidence="3" type="ORF">KSP40_PGU013351</name>
</gene>
<protein>
    <recommendedName>
        <fullName evidence="2">DUF7963 domain-containing protein</fullName>
    </recommendedName>
</protein>
<proteinExistence type="predicted"/>
<evidence type="ECO:0000256" key="1">
    <source>
        <dbReference type="SAM" id="MobiDB-lite"/>
    </source>
</evidence>
<name>A0ABR2LML4_9ASPA</name>
<accession>A0ABR2LML4</accession>
<feature type="domain" description="DUF7963" evidence="2">
    <location>
        <begin position="15"/>
        <end position="99"/>
    </location>
</feature>
<evidence type="ECO:0000313" key="4">
    <source>
        <dbReference type="Proteomes" id="UP001412067"/>
    </source>
</evidence>
<keyword evidence="4" id="KW-1185">Reference proteome</keyword>
<organism evidence="3 4">
    <name type="scientific">Platanthera guangdongensis</name>
    <dbReference type="NCBI Taxonomy" id="2320717"/>
    <lineage>
        <taxon>Eukaryota</taxon>
        <taxon>Viridiplantae</taxon>
        <taxon>Streptophyta</taxon>
        <taxon>Embryophyta</taxon>
        <taxon>Tracheophyta</taxon>
        <taxon>Spermatophyta</taxon>
        <taxon>Magnoliopsida</taxon>
        <taxon>Liliopsida</taxon>
        <taxon>Asparagales</taxon>
        <taxon>Orchidaceae</taxon>
        <taxon>Orchidoideae</taxon>
        <taxon>Orchideae</taxon>
        <taxon>Orchidinae</taxon>
        <taxon>Platanthera</taxon>
    </lineage>
</organism>
<evidence type="ECO:0000259" key="2">
    <source>
        <dbReference type="Pfam" id="PF25908"/>
    </source>
</evidence>
<dbReference type="InterPro" id="IPR058269">
    <property type="entry name" value="DUF7963"/>
</dbReference>
<feature type="region of interest" description="Disordered" evidence="1">
    <location>
        <begin position="112"/>
        <end position="134"/>
    </location>
</feature>
<dbReference type="Proteomes" id="UP001412067">
    <property type="component" value="Unassembled WGS sequence"/>
</dbReference>